<dbReference type="EMBL" id="DAAQQR010000002">
    <property type="protein sequence ID" value="HAE0466486.1"/>
    <property type="molecule type" value="Genomic_DNA"/>
</dbReference>
<gene>
    <name evidence="1" type="ORF">G2261_04060</name>
</gene>
<comment type="caution">
    <text evidence="1">The sequence shown here is derived from an EMBL/GenBank/DDBJ whole genome shotgun (WGS) entry which is preliminary data.</text>
</comment>
<sequence length="337" mass="39246">MEYIDFLEKYNSIKECINYSNDKISVIKQDITRLFTDVSDEFEFTIITTGSFGRREASDESDLDLFIFCSTQAAKEFIESKGHDLSELINKHVSKDSGSTGTFGSDAIEIFENVLKNIGGTQDKNESLTRRMLLLLEGYPLYGEAVFEKYRNTLIDKYIDSTSEGSNRIDKFLLNDIIRYYRTITTDFQYKVEEDGKSWGLRNIKLRFSRKLLYFAGILTVAEVISDKLHSERTKSISEHFNKPALERIFEITKEKSSPQCLELLHEIFSKYEIFLYSICKPENRKELENIKMKTDRLDSVLYNTLSTESNIFTDKLHELLTCLYEKEHPIYSSLVF</sequence>
<dbReference type="AlphaFoldDB" id="A0A724UIX9"/>
<organism evidence="1">
    <name type="scientific">Salmonella enterica subsp. enterica serovar Altona</name>
    <dbReference type="NCBI Taxonomy" id="1151173"/>
    <lineage>
        <taxon>Bacteria</taxon>
        <taxon>Pseudomonadati</taxon>
        <taxon>Pseudomonadota</taxon>
        <taxon>Gammaproteobacteria</taxon>
        <taxon>Enterobacterales</taxon>
        <taxon>Enterobacteriaceae</taxon>
        <taxon>Salmonella</taxon>
    </lineage>
</organism>
<name>A0A724UIX9_SALET</name>
<proteinExistence type="predicted"/>
<evidence type="ECO:0000313" key="1">
    <source>
        <dbReference type="EMBL" id="HAE0466486.1"/>
    </source>
</evidence>
<reference evidence="1" key="2">
    <citation type="submission" date="2019-01" db="EMBL/GenBank/DDBJ databases">
        <authorList>
            <consortium name="NCBI Pathogen Detection Project"/>
        </authorList>
    </citation>
    <scope>NUCLEOTIDE SEQUENCE</scope>
    <source>
        <strain evidence="1">Sam_ffac295f-558b-465d-bf36-8eeeaa0e41fb</strain>
    </source>
</reference>
<dbReference type="InterPro" id="IPR043519">
    <property type="entry name" value="NT_sf"/>
</dbReference>
<evidence type="ECO:0008006" key="2">
    <source>
        <dbReference type="Google" id="ProtNLM"/>
    </source>
</evidence>
<reference evidence="1" key="1">
    <citation type="journal article" date="2018" name="Genome Biol.">
        <title>SKESA: strategic k-mer extension for scrupulous assemblies.</title>
        <authorList>
            <person name="Souvorov A."/>
            <person name="Agarwala R."/>
            <person name="Lipman D.J."/>
        </authorList>
    </citation>
    <scope>NUCLEOTIDE SEQUENCE</scope>
    <source>
        <strain evidence="1">Sam_ffac295f-558b-465d-bf36-8eeeaa0e41fb</strain>
    </source>
</reference>
<protein>
    <recommendedName>
        <fullName evidence="2">Polymerase nucleotidyl transferase domain-containing protein</fullName>
    </recommendedName>
</protein>
<accession>A0A724UIX9</accession>
<dbReference type="SUPFAM" id="SSF81301">
    <property type="entry name" value="Nucleotidyltransferase"/>
    <property type="match status" value="1"/>
</dbReference>